<accession>A0A7X0LJR3</accession>
<dbReference type="PROSITE" id="PS50110">
    <property type="entry name" value="RESPONSE_REGULATORY"/>
    <property type="match status" value="1"/>
</dbReference>
<feature type="domain" description="Response regulatory" evidence="2">
    <location>
        <begin position="23"/>
        <end position="157"/>
    </location>
</feature>
<dbReference type="InterPro" id="IPR011006">
    <property type="entry name" value="CheY-like_superfamily"/>
</dbReference>
<keyword evidence="1" id="KW-0597">Phosphoprotein</keyword>
<dbReference type="RefSeq" id="WP_184676630.1">
    <property type="nucleotide sequence ID" value="NZ_JACHGY010000001.1"/>
</dbReference>
<reference evidence="3 4" key="1">
    <citation type="submission" date="2020-08" db="EMBL/GenBank/DDBJ databases">
        <title>Genomic Encyclopedia of Type Strains, Phase IV (KMG-IV): sequencing the most valuable type-strain genomes for metagenomic binning, comparative biology and taxonomic classification.</title>
        <authorList>
            <person name="Goeker M."/>
        </authorList>
    </citation>
    <scope>NUCLEOTIDE SEQUENCE [LARGE SCALE GENOMIC DNA]</scope>
    <source>
        <strain evidence="3 4">DSM 103725</strain>
    </source>
</reference>
<dbReference type="Proteomes" id="UP000541810">
    <property type="component" value="Unassembled WGS sequence"/>
</dbReference>
<dbReference type="SUPFAM" id="SSF52172">
    <property type="entry name" value="CheY-like"/>
    <property type="match status" value="1"/>
</dbReference>
<comment type="caution">
    <text evidence="3">The sequence shown here is derived from an EMBL/GenBank/DDBJ whole genome shotgun (WGS) entry which is preliminary data.</text>
</comment>
<dbReference type="GO" id="GO:0003677">
    <property type="term" value="F:DNA binding"/>
    <property type="evidence" value="ECO:0007669"/>
    <property type="project" value="UniProtKB-KW"/>
</dbReference>
<dbReference type="AlphaFoldDB" id="A0A7X0LJR3"/>
<organism evidence="3 4">
    <name type="scientific">Algisphaera agarilytica</name>
    <dbReference type="NCBI Taxonomy" id="1385975"/>
    <lineage>
        <taxon>Bacteria</taxon>
        <taxon>Pseudomonadati</taxon>
        <taxon>Planctomycetota</taxon>
        <taxon>Phycisphaerae</taxon>
        <taxon>Phycisphaerales</taxon>
        <taxon>Phycisphaeraceae</taxon>
        <taxon>Algisphaera</taxon>
    </lineage>
</organism>
<evidence type="ECO:0000256" key="1">
    <source>
        <dbReference type="PROSITE-ProRule" id="PRU00169"/>
    </source>
</evidence>
<name>A0A7X0LJR3_9BACT</name>
<dbReference type="CDD" id="cd00156">
    <property type="entry name" value="REC"/>
    <property type="match status" value="1"/>
</dbReference>
<feature type="modified residue" description="4-aspartylphosphate" evidence="1">
    <location>
        <position position="76"/>
    </location>
</feature>
<gene>
    <name evidence="3" type="ORF">HNQ40_000835</name>
</gene>
<dbReference type="EMBL" id="JACHGY010000001">
    <property type="protein sequence ID" value="MBB6429029.1"/>
    <property type="molecule type" value="Genomic_DNA"/>
</dbReference>
<dbReference type="Gene3D" id="3.40.50.2300">
    <property type="match status" value="1"/>
</dbReference>
<evidence type="ECO:0000313" key="4">
    <source>
        <dbReference type="Proteomes" id="UP000541810"/>
    </source>
</evidence>
<dbReference type="InterPro" id="IPR001789">
    <property type="entry name" value="Sig_transdc_resp-reg_receiver"/>
</dbReference>
<keyword evidence="3" id="KW-0238">DNA-binding</keyword>
<evidence type="ECO:0000259" key="2">
    <source>
        <dbReference type="PROSITE" id="PS50110"/>
    </source>
</evidence>
<keyword evidence="4" id="KW-1185">Reference proteome</keyword>
<protein>
    <submittedName>
        <fullName evidence="3">DNA-binding response OmpR family regulator</fullName>
    </submittedName>
</protein>
<dbReference type="GO" id="GO:0000160">
    <property type="term" value="P:phosphorelay signal transduction system"/>
    <property type="evidence" value="ECO:0007669"/>
    <property type="project" value="InterPro"/>
</dbReference>
<sequence length="177" mass="19499">MRPPIPPADPDAGFKPQPGGRFNVLLTEDRARPVEHWTRQFPRLMKPLGVEAHLATSAKQALELTERIRFHAAFVDLATPKDTTPSATPAAQSDGGLWLLEVLQRKPDHPPVVVINSRATQQQAARLLNDALRLGAFSVVNRPDNLAPLLNVIQRLLNRHHQGQWPAPGSNNTQPPA</sequence>
<proteinExistence type="predicted"/>
<evidence type="ECO:0000313" key="3">
    <source>
        <dbReference type="EMBL" id="MBB6429029.1"/>
    </source>
</evidence>